<gene>
    <name evidence="1" type="ORF">QSH54_019910</name>
</gene>
<organism evidence="1 2">
    <name type="scientific">Xanthomonas arboricola pv. pruni</name>
    <dbReference type="NCBI Taxonomy" id="69929"/>
    <lineage>
        <taxon>Bacteria</taxon>
        <taxon>Pseudomonadati</taxon>
        <taxon>Pseudomonadota</taxon>
        <taxon>Gammaproteobacteria</taxon>
        <taxon>Lysobacterales</taxon>
        <taxon>Lysobacteraceae</taxon>
        <taxon>Xanthomonas</taxon>
    </lineage>
</organism>
<sequence>MYLDHRLRIGSDHSDAMTNLIAHAFDASAAASLDFWCREFQGCRASKGKCCSQDLRLTTYCQIGSMLFMSTQDDLPAVRNLVIKIFETNGRLVETGNALVRPAGLTTAWWQVLGALGYSPMPLPVAHIARNMGITRQAVQRVVDLLLEQGFVALQPNPHHQRAKLVVLTRTGRAALDAAEAAAAPLDQRMLDRIGARRVATALAVLVEMNEVMAQDVSAPGATADATRVSRKKGRP</sequence>
<evidence type="ECO:0000313" key="2">
    <source>
        <dbReference type="Proteomes" id="UP001169740"/>
    </source>
</evidence>
<protein>
    <submittedName>
        <fullName evidence="1">MarR family winged helix-turn-helix transcriptional regulator</fullName>
    </submittedName>
</protein>
<comment type="caution">
    <text evidence="1">The sequence shown here is derived from an EMBL/GenBank/DDBJ whole genome shotgun (WGS) entry which is preliminary data.</text>
</comment>
<dbReference type="Proteomes" id="UP001169740">
    <property type="component" value="Unassembled WGS sequence"/>
</dbReference>
<reference evidence="1" key="1">
    <citation type="submission" date="2024-09" db="EMBL/GenBank/DDBJ databases">
        <authorList>
            <person name="Popovic Milovanovic T."/>
            <person name="Greer S."/>
            <person name="Ilicic R."/>
            <person name="Jelusic A."/>
            <person name="Grant M."/>
            <person name="Vicente J."/>
            <person name="Studholme D.J."/>
        </authorList>
    </citation>
    <scope>NUCLEOTIDE SEQUENCE</scope>
    <source>
        <strain evidence="1">Xp320</strain>
    </source>
</reference>
<name>A0ACC6VE36_9XANT</name>
<accession>A0ACC6VE36</accession>
<proteinExistence type="predicted"/>
<dbReference type="EMBL" id="JASVYU020000035">
    <property type="protein sequence ID" value="MFB8964096.1"/>
    <property type="molecule type" value="Genomic_DNA"/>
</dbReference>
<evidence type="ECO:0000313" key="1">
    <source>
        <dbReference type="EMBL" id="MFB8964096.1"/>
    </source>
</evidence>